<name>A0ABD0KZR0_9CAEN</name>
<feature type="region of interest" description="Disordered" evidence="1">
    <location>
        <begin position="1"/>
        <end position="48"/>
    </location>
</feature>
<dbReference type="Proteomes" id="UP001519460">
    <property type="component" value="Unassembled WGS sequence"/>
</dbReference>
<evidence type="ECO:0000313" key="3">
    <source>
        <dbReference type="Proteomes" id="UP001519460"/>
    </source>
</evidence>
<dbReference type="AlphaFoldDB" id="A0ABD0KZR0"/>
<sequence>MSADNQIIKDSQARVIWRAKPTSSGPRQPSDRPCKHSQIRKCREPKPDTIEQELEEIVACLVSDDLHCSTAECPDDMCQRTIKSSIDLFDYG</sequence>
<dbReference type="EMBL" id="JACVVK020000102">
    <property type="protein sequence ID" value="KAK7492501.1"/>
    <property type="molecule type" value="Genomic_DNA"/>
</dbReference>
<reference evidence="2 3" key="1">
    <citation type="journal article" date="2023" name="Sci. Data">
        <title>Genome assembly of the Korean intertidal mud-creeper Batillaria attramentaria.</title>
        <authorList>
            <person name="Patra A.K."/>
            <person name="Ho P.T."/>
            <person name="Jun S."/>
            <person name="Lee S.J."/>
            <person name="Kim Y."/>
            <person name="Won Y.J."/>
        </authorList>
    </citation>
    <scope>NUCLEOTIDE SEQUENCE [LARGE SCALE GENOMIC DNA]</scope>
    <source>
        <strain evidence="2">Wonlab-2016</strain>
    </source>
</reference>
<protein>
    <submittedName>
        <fullName evidence="2">Uncharacterized protein</fullName>
    </submittedName>
</protein>
<proteinExistence type="predicted"/>
<organism evidence="2 3">
    <name type="scientific">Batillaria attramentaria</name>
    <dbReference type="NCBI Taxonomy" id="370345"/>
    <lineage>
        <taxon>Eukaryota</taxon>
        <taxon>Metazoa</taxon>
        <taxon>Spiralia</taxon>
        <taxon>Lophotrochozoa</taxon>
        <taxon>Mollusca</taxon>
        <taxon>Gastropoda</taxon>
        <taxon>Caenogastropoda</taxon>
        <taxon>Sorbeoconcha</taxon>
        <taxon>Cerithioidea</taxon>
        <taxon>Batillariidae</taxon>
        <taxon>Batillaria</taxon>
    </lineage>
</organism>
<evidence type="ECO:0000313" key="2">
    <source>
        <dbReference type="EMBL" id="KAK7492501.1"/>
    </source>
</evidence>
<gene>
    <name evidence="2" type="ORF">BaRGS_00016167</name>
</gene>
<evidence type="ECO:0000256" key="1">
    <source>
        <dbReference type="SAM" id="MobiDB-lite"/>
    </source>
</evidence>
<comment type="caution">
    <text evidence="2">The sequence shown here is derived from an EMBL/GenBank/DDBJ whole genome shotgun (WGS) entry which is preliminary data.</text>
</comment>
<keyword evidence="3" id="KW-1185">Reference proteome</keyword>
<accession>A0ABD0KZR0</accession>